<dbReference type="AlphaFoldDB" id="A0AA38X022"/>
<gene>
    <name evidence="2" type="ORF">H2200_011136</name>
</gene>
<comment type="caution">
    <text evidence="2">The sequence shown here is derived from an EMBL/GenBank/DDBJ whole genome shotgun (WGS) entry which is preliminary data.</text>
</comment>
<proteinExistence type="predicted"/>
<accession>A0AA38X022</accession>
<organism evidence="2 3">
    <name type="scientific">Cladophialophora chaetospira</name>
    <dbReference type="NCBI Taxonomy" id="386627"/>
    <lineage>
        <taxon>Eukaryota</taxon>
        <taxon>Fungi</taxon>
        <taxon>Dikarya</taxon>
        <taxon>Ascomycota</taxon>
        <taxon>Pezizomycotina</taxon>
        <taxon>Eurotiomycetes</taxon>
        <taxon>Chaetothyriomycetidae</taxon>
        <taxon>Chaetothyriales</taxon>
        <taxon>Herpotrichiellaceae</taxon>
        <taxon>Cladophialophora</taxon>
    </lineage>
</organism>
<reference evidence="2" key="1">
    <citation type="submission" date="2022-10" db="EMBL/GenBank/DDBJ databases">
        <title>Culturing micro-colonial fungi from biological soil crusts in the Mojave desert and describing Neophaeococcomyces mojavensis, and introducing the new genera and species Taxawa tesnikishii.</title>
        <authorList>
            <person name="Kurbessoian T."/>
            <person name="Stajich J.E."/>
        </authorList>
    </citation>
    <scope>NUCLEOTIDE SEQUENCE</scope>
    <source>
        <strain evidence="2">TK_41</strain>
    </source>
</reference>
<evidence type="ECO:0000313" key="2">
    <source>
        <dbReference type="EMBL" id="KAJ9604302.1"/>
    </source>
</evidence>
<feature type="compositionally biased region" description="Acidic residues" evidence="1">
    <location>
        <begin position="272"/>
        <end position="300"/>
    </location>
</feature>
<feature type="region of interest" description="Disordered" evidence="1">
    <location>
        <begin position="270"/>
        <end position="320"/>
    </location>
</feature>
<evidence type="ECO:0000313" key="3">
    <source>
        <dbReference type="Proteomes" id="UP001172673"/>
    </source>
</evidence>
<keyword evidence="3" id="KW-1185">Reference proteome</keyword>
<feature type="region of interest" description="Disordered" evidence="1">
    <location>
        <begin position="22"/>
        <end position="61"/>
    </location>
</feature>
<feature type="compositionally biased region" description="Basic and acidic residues" evidence="1">
    <location>
        <begin position="308"/>
        <end position="320"/>
    </location>
</feature>
<name>A0AA38X022_9EURO</name>
<dbReference type="EMBL" id="JAPDRK010000019">
    <property type="protein sequence ID" value="KAJ9604302.1"/>
    <property type="molecule type" value="Genomic_DNA"/>
</dbReference>
<protein>
    <submittedName>
        <fullName evidence="2">Uncharacterized protein</fullName>
    </submittedName>
</protein>
<sequence>MATFPPWTYPLPEINNNPTATTNISSHFVRPSKVVKPNSRNNSPRNLARRKTTTAVSASPRNRSIVDHLRSTTQWQGSGLPRSRPVSWHPDFFDPSNCNVRATVSGEDSRWGFVTAHVNGLVTPVCYPSMSEPQMNDFFVPLDDMSALDHSVTFENQHYQQHSWLDQAQENNGTYDFASHGQPGLLQPMWLPNQVVTIPNVPTAPSSPACPPLQNIGLDTLSLGIKDSQSKRDADDLVGMGLYDSPAEVQSSSLLFGGFSGSGRKSLKLEESFEPSEQEGNAVEEDDEDGDEADSDEQDEQSTTNEECTERWHPSAITDHDQSVANYQMYDMPPRPEPLAAEYLATLRQMNSTYYPSEYSGYGHEYGWI</sequence>
<evidence type="ECO:0000256" key="1">
    <source>
        <dbReference type="SAM" id="MobiDB-lite"/>
    </source>
</evidence>
<dbReference type="Proteomes" id="UP001172673">
    <property type="component" value="Unassembled WGS sequence"/>
</dbReference>